<feature type="region of interest" description="Disordered" evidence="10">
    <location>
        <begin position="284"/>
        <end position="392"/>
    </location>
</feature>
<feature type="compositionally biased region" description="Polar residues" evidence="10">
    <location>
        <begin position="857"/>
        <end position="868"/>
    </location>
</feature>
<dbReference type="PhylomeDB" id="A7RPD5"/>
<dbReference type="GO" id="GO:0060271">
    <property type="term" value="P:cilium assembly"/>
    <property type="evidence" value="ECO:0000318"/>
    <property type="project" value="GO_Central"/>
</dbReference>
<feature type="compositionally biased region" description="Basic and acidic residues" evidence="10">
    <location>
        <begin position="191"/>
        <end position="207"/>
    </location>
</feature>
<accession>A7RPD5</accession>
<protein>
    <recommendedName>
        <fullName evidence="3">Centrosomal protein of 162 kDa</fullName>
    </recommendedName>
</protein>
<dbReference type="HOGENOM" id="CLU_260570_0_0_1"/>
<dbReference type="GO" id="GO:0005879">
    <property type="term" value="C:axonemal microtubule"/>
    <property type="evidence" value="ECO:0000318"/>
    <property type="project" value="GO_Central"/>
</dbReference>
<dbReference type="GO" id="GO:0005814">
    <property type="term" value="C:centriole"/>
    <property type="evidence" value="ECO:0000318"/>
    <property type="project" value="GO_Central"/>
</dbReference>
<dbReference type="PANTHER" id="PTHR34031">
    <property type="entry name" value="CENTROSOMAL PROTEIN OF 162 KDA"/>
    <property type="match status" value="1"/>
</dbReference>
<keyword evidence="6" id="KW-0970">Cilium biogenesis/degradation</keyword>
<sequence length="1313" mass="148479">MQNRWDSLRNKFQAKNVDLDAEFEKFLNESMSDESLSSPRHKAPPLKSLKSKGTLEGASSLPWWAKEDEEEEKRSAAARQSWLKPKQAEKKDNESTRQKEGYQTDPKTPGAGLLSTDTAGEAESTALSISKDSLDERSRHKSPSTPGDSDDDRDHSNVQRNSPEQFEDTLTFSGAPPTQTAPPGLDTLQEMEEKKKFFEEEGGDKTSPDYGQKLQEFSTSKLTTDEKEKADRLQATGVEVGDSIFNVTGVHLPKFHYMEVCSNQFQIDKEISLCFIDADHTEGVTQHDDEGHYSEEFEKSQEESVDSQAAIQHHTEVESETTQQQARAPATVDPTKPSLLSKVSLMDSLDSTLDVKRSPMKRPPLPPQKDTKLQDASLPADPGMGTTGNLYSGNTETIAELQAALQQAQLNATETSEHNTGKIILPPTPTVIQSIDQDSTDLGQLVLEKASGGETKSRGFDLQPVVITDNEPVEKTLKPRPYRPNIDSVGMTLTSDTLDSASPPVDCAGFTLRPSVEARDMHQEGWAGESGAHSEDEDTPPPDSLRSIKAKARQRMSVEGSRKSTGKGGLTLRESGERVEPAVKRREPSGGKTAKVEPAVKRRETKNKDVQRKGGGDRRSVELWQPSLSSPPSWSPTPSMRKSKKKEKRQSSSRPKDADSSPQHLAASVESFANYLKHLVRPEDDQENQPPTPRWSDDEPRKSRMHVRSSSASDRLTMLSRERTLQEEAEKWQQAWKDERRRNDKLISDIAVRERDWSRAEERMRQDYEQQLSDLKQEVFSLTARLREEEQNADNRKRVAAGGKLKSVSEEEQKRLEREIREQEELLKGYQQENERLYRDLKQQQASSKATEGRMFSENQKLGTSMTQVRIPPHNCPTATEVANLKERLDQRTTAPPSRVPVPGSALLGSDRITQLQSQLSSIKERETKLRAEVDELRLVNTRLETRVRAADRERDTAVQRAEQALGATSQEREDLKLRYEDEIDRLNRKLKWYAENQQLLDHDAAALKEKDKELKELRETVSRLRAQQGSAATERRQRSAERSSDAKRIQDLQRQVKEMEEIIKRRYPNSLPALIFAAASAPGSAQPSMPETSPVKQSPSYVFLENRVKKLEKELEENDDEANKRIRAIEQKYNAMRFDYDERVKSLEQELAAANERVKLSVHPRKAHAQALEQEFAAAQAGDRRRIAELESEVGVLQDALAQASSLKAHQDKGKRKTSEPERPTSQLNKQLDGAKIEALQKQLSEKNREMLDLQQTCERLRTEKLALVPQANQTLPQAAQLEEENMRLRRRLAEQGLDMEQMRLRYCWTDV</sequence>
<evidence type="ECO:0000256" key="1">
    <source>
        <dbReference type="ARBA" id="ARBA00004114"/>
    </source>
</evidence>
<gene>
    <name evidence="11" type="ORF">NEMVEDRAFT_v1g200090</name>
</gene>
<feature type="compositionally biased region" description="Basic and acidic residues" evidence="10">
    <location>
        <begin position="86"/>
        <end position="102"/>
    </location>
</feature>
<evidence type="ECO:0000256" key="3">
    <source>
        <dbReference type="ARBA" id="ARBA00021406"/>
    </source>
</evidence>
<dbReference type="InParanoid" id="A7RPD5"/>
<evidence type="ECO:0000256" key="8">
    <source>
        <dbReference type="ARBA" id="ARBA00023212"/>
    </source>
</evidence>
<organism evidence="11 12">
    <name type="scientific">Nematostella vectensis</name>
    <name type="common">Starlet sea anemone</name>
    <dbReference type="NCBI Taxonomy" id="45351"/>
    <lineage>
        <taxon>Eukaryota</taxon>
        <taxon>Metazoa</taxon>
        <taxon>Cnidaria</taxon>
        <taxon>Anthozoa</taxon>
        <taxon>Hexacorallia</taxon>
        <taxon>Actiniaria</taxon>
        <taxon>Edwardsiidae</taxon>
        <taxon>Nematostella</taxon>
    </lineage>
</organism>
<feature type="coiled-coil region" evidence="9">
    <location>
        <begin position="1238"/>
        <end position="1300"/>
    </location>
</feature>
<feature type="region of interest" description="Disordered" evidence="10">
    <location>
        <begin position="787"/>
        <end position="812"/>
    </location>
</feature>
<evidence type="ECO:0000313" key="11">
    <source>
        <dbReference type="EMBL" id="EDO46717.1"/>
    </source>
</evidence>
<dbReference type="Proteomes" id="UP000001593">
    <property type="component" value="Unassembled WGS sequence"/>
</dbReference>
<feature type="coiled-coil region" evidence="9">
    <location>
        <begin position="1102"/>
        <end position="1158"/>
    </location>
</feature>
<dbReference type="EMBL" id="DS469525">
    <property type="protein sequence ID" value="EDO46717.1"/>
    <property type="molecule type" value="Genomic_DNA"/>
</dbReference>
<evidence type="ECO:0000256" key="5">
    <source>
        <dbReference type="ARBA" id="ARBA00022701"/>
    </source>
</evidence>
<feature type="compositionally biased region" description="Basic and acidic residues" evidence="10">
    <location>
        <begin position="787"/>
        <end position="797"/>
    </location>
</feature>
<evidence type="ECO:0000256" key="7">
    <source>
        <dbReference type="ARBA" id="ARBA00023054"/>
    </source>
</evidence>
<comment type="subcellular location">
    <subcellularLocation>
        <location evidence="1">Cytoplasm</location>
        <location evidence="1">Cytoskeleton</location>
        <location evidence="1">Microtubule organizing center</location>
        <location evidence="1">Centrosome</location>
        <location evidence="1">Centriole</location>
    </subcellularLocation>
</comment>
<reference evidence="11 12" key="1">
    <citation type="journal article" date="2007" name="Science">
        <title>Sea anemone genome reveals ancestral eumetazoan gene repertoire and genomic organization.</title>
        <authorList>
            <person name="Putnam N.H."/>
            <person name="Srivastava M."/>
            <person name="Hellsten U."/>
            <person name="Dirks B."/>
            <person name="Chapman J."/>
            <person name="Salamov A."/>
            <person name="Terry A."/>
            <person name="Shapiro H."/>
            <person name="Lindquist E."/>
            <person name="Kapitonov V.V."/>
            <person name="Jurka J."/>
            <person name="Genikhovich G."/>
            <person name="Grigoriev I.V."/>
            <person name="Lucas S.M."/>
            <person name="Steele R.E."/>
            <person name="Finnerty J.R."/>
            <person name="Technau U."/>
            <person name="Martindale M.Q."/>
            <person name="Rokhsar D.S."/>
        </authorList>
    </citation>
    <scope>NUCLEOTIDE SEQUENCE [LARGE SCALE GENOMIC DNA]</scope>
    <source>
        <strain evidence="12">CH2 X CH6</strain>
    </source>
</reference>
<keyword evidence="12" id="KW-1185">Reference proteome</keyword>
<feature type="region of interest" description="Disordered" evidence="10">
    <location>
        <begin position="523"/>
        <end position="720"/>
    </location>
</feature>
<evidence type="ECO:0000256" key="6">
    <source>
        <dbReference type="ARBA" id="ARBA00022794"/>
    </source>
</evidence>
<evidence type="ECO:0000256" key="10">
    <source>
        <dbReference type="SAM" id="MobiDB-lite"/>
    </source>
</evidence>
<feature type="region of interest" description="Disordered" evidence="10">
    <location>
        <begin position="1206"/>
        <end position="1227"/>
    </location>
</feature>
<keyword evidence="8" id="KW-0206">Cytoskeleton</keyword>
<dbReference type="eggNOG" id="ENOG502QSPF">
    <property type="taxonomic scope" value="Eukaryota"/>
</dbReference>
<evidence type="ECO:0000256" key="9">
    <source>
        <dbReference type="SAM" id="Coils"/>
    </source>
</evidence>
<evidence type="ECO:0000256" key="4">
    <source>
        <dbReference type="ARBA" id="ARBA00022490"/>
    </source>
</evidence>
<feature type="region of interest" description="Disordered" evidence="10">
    <location>
        <begin position="30"/>
        <end position="213"/>
    </location>
</feature>
<feature type="region of interest" description="Disordered" evidence="10">
    <location>
        <begin position="1025"/>
        <end position="1051"/>
    </location>
</feature>
<feature type="compositionally biased region" description="Basic and acidic residues" evidence="10">
    <location>
        <begin position="1210"/>
        <end position="1224"/>
    </location>
</feature>
<name>A7RPD5_NEMVE</name>
<feature type="compositionally biased region" description="Polar residues" evidence="10">
    <location>
        <begin position="158"/>
        <end position="178"/>
    </location>
</feature>
<keyword evidence="4" id="KW-0963">Cytoplasm</keyword>
<feature type="compositionally biased region" description="Basic and acidic residues" evidence="10">
    <location>
        <begin position="284"/>
        <end position="302"/>
    </location>
</feature>
<feature type="compositionally biased region" description="Basic and acidic residues" evidence="10">
    <location>
        <begin position="574"/>
        <end position="621"/>
    </location>
</feature>
<feature type="region of interest" description="Disordered" evidence="10">
    <location>
        <begin position="842"/>
        <end position="877"/>
    </location>
</feature>
<dbReference type="InterPro" id="IPR038774">
    <property type="entry name" value="CEP162-like"/>
</dbReference>
<dbReference type="PANTHER" id="PTHR34031:SF1">
    <property type="entry name" value="CENTROSOMAL PROTEIN OF 162 KDA"/>
    <property type="match status" value="1"/>
</dbReference>
<evidence type="ECO:0000313" key="12">
    <source>
        <dbReference type="Proteomes" id="UP000001593"/>
    </source>
</evidence>
<feature type="compositionally biased region" description="Low complexity" evidence="10">
    <location>
        <begin position="626"/>
        <end position="640"/>
    </location>
</feature>
<evidence type="ECO:0000256" key="2">
    <source>
        <dbReference type="ARBA" id="ARBA00009485"/>
    </source>
</evidence>
<proteinExistence type="inferred from homology"/>
<dbReference type="OMA" id="ETMHINI"/>
<feature type="compositionally biased region" description="Basic and acidic residues" evidence="10">
    <location>
        <begin position="1034"/>
        <end position="1051"/>
    </location>
</feature>
<keyword evidence="7 9" id="KW-0175">Coiled coil</keyword>
<comment type="similarity">
    <text evidence="2">Belongs to the CEP162 family.</text>
</comment>
<keyword evidence="5" id="KW-0493">Microtubule</keyword>
<feature type="non-terminal residue" evidence="11">
    <location>
        <position position="1"/>
    </location>
</feature>